<keyword evidence="3" id="KW-1185">Reference proteome</keyword>
<dbReference type="Proteomes" id="UP000752012">
    <property type="component" value="Unassembled WGS sequence"/>
</dbReference>
<feature type="transmembrane region" description="Helical" evidence="1">
    <location>
        <begin position="160"/>
        <end position="179"/>
    </location>
</feature>
<evidence type="ECO:0000313" key="2">
    <source>
        <dbReference type="EMBL" id="NJP39226.1"/>
    </source>
</evidence>
<evidence type="ECO:0000313" key="3">
    <source>
        <dbReference type="Proteomes" id="UP000752012"/>
    </source>
</evidence>
<sequence>MWTICFREFRELMSGFRPLLIAAVLFVVSYYTAQAAELIPDGMGNLSQEEAYVAGMRAALYVFGYLFVFTLSHNVVNKELEARTIRFLVTKASRSAIIYGKTLGTFLFWALLLLLNTILISYTAGTFYLIDYLEFLVFIFYGVTAAVLLSILIPRSAYTMFFGVLAAFALPALSFWSMLSEEWYIAWVKFVTPYYYFQFDLFYMAVPFVIGLLFYSAADRLFQRRDV</sequence>
<comment type="caution">
    <text evidence="2">The sequence shown here is derived from an EMBL/GenBank/DDBJ whole genome shotgun (WGS) entry which is preliminary data.</text>
</comment>
<dbReference type="AlphaFoldDB" id="A0A969PVP3"/>
<keyword evidence="1" id="KW-0812">Transmembrane</keyword>
<dbReference type="RefSeq" id="WP_168009447.1">
    <property type="nucleotide sequence ID" value="NZ_JAATHJ010000043.1"/>
</dbReference>
<reference evidence="2 3" key="1">
    <citation type="submission" date="2020-03" db="EMBL/GenBank/DDBJ databases">
        <title>Assessment of the enzymatic potential of alkaline-tolerant lipase obtained from Bacillus luteus H11 (technogenic soil) for the bioremediation of saline soils contaminated with petroleum substances.</title>
        <authorList>
            <person name="Kalwasinska A."/>
        </authorList>
    </citation>
    <scope>NUCLEOTIDE SEQUENCE [LARGE SCALE GENOMIC DNA]</scope>
    <source>
        <strain evidence="2 3">H11</strain>
    </source>
</reference>
<evidence type="ECO:0000256" key="1">
    <source>
        <dbReference type="SAM" id="Phobius"/>
    </source>
</evidence>
<keyword evidence="1" id="KW-0472">Membrane</keyword>
<dbReference type="EMBL" id="JAATHJ010000043">
    <property type="protein sequence ID" value="NJP39226.1"/>
    <property type="molecule type" value="Genomic_DNA"/>
</dbReference>
<keyword evidence="1" id="KW-1133">Transmembrane helix</keyword>
<dbReference type="GO" id="GO:0140359">
    <property type="term" value="F:ABC-type transporter activity"/>
    <property type="evidence" value="ECO:0007669"/>
    <property type="project" value="InterPro"/>
</dbReference>
<name>A0A969PVP3_9BACI</name>
<organism evidence="2 3">
    <name type="scientific">Alkalicoccus luteus</name>
    <dbReference type="NCBI Taxonomy" id="1237094"/>
    <lineage>
        <taxon>Bacteria</taxon>
        <taxon>Bacillati</taxon>
        <taxon>Bacillota</taxon>
        <taxon>Bacilli</taxon>
        <taxon>Bacillales</taxon>
        <taxon>Bacillaceae</taxon>
        <taxon>Alkalicoccus</taxon>
    </lineage>
</organism>
<proteinExistence type="predicted"/>
<gene>
    <name evidence="2" type="ORF">HCN83_16775</name>
</gene>
<feature type="transmembrane region" description="Helical" evidence="1">
    <location>
        <begin position="132"/>
        <end position="153"/>
    </location>
</feature>
<protein>
    <submittedName>
        <fullName evidence="2">ABC transporter permease subunit</fullName>
    </submittedName>
</protein>
<feature type="transmembrane region" description="Helical" evidence="1">
    <location>
        <begin position="194"/>
        <end position="215"/>
    </location>
</feature>
<dbReference type="GO" id="GO:0005886">
    <property type="term" value="C:plasma membrane"/>
    <property type="evidence" value="ECO:0007669"/>
    <property type="project" value="UniProtKB-SubCell"/>
</dbReference>
<feature type="transmembrane region" description="Helical" evidence="1">
    <location>
        <begin position="59"/>
        <end position="76"/>
    </location>
</feature>
<accession>A0A969PVP3</accession>
<feature type="transmembrane region" description="Helical" evidence="1">
    <location>
        <begin position="97"/>
        <end position="120"/>
    </location>
</feature>